<reference evidence="3 4" key="1">
    <citation type="submission" date="2024-02" db="EMBL/GenBank/DDBJ databases">
        <authorList>
            <person name="Chen Y."/>
            <person name="Shah S."/>
            <person name="Dougan E. K."/>
            <person name="Thang M."/>
            <person name="Chan C."/>
        </authorList>
    </citation>
    <scope>NUCLEOTIDE SEQUENCE [LARGE SCALE GENOMIC DNA]</scope>
</reference>
<evidence type="ECO:0000313" key="2">
    <source>
        <dbReference type="EMBL" id="CAK8989547.1"/>
    </source>
</evidence>
<keyword evidence="1" id="KW-0472">Membrane</keyword>
<comment type="caution">
    <text evidence="3">The sequence shown here is derived from an EMBL/GenBank/DDBJ whole genome shotgun (WGS) entry which is preliminary data.</text>
</comment>
<sequence length="283" mass="29754">MRQRMQNNPGSATTSSLCTMVASKESTLATSCKGNRFKRGRQHKSGPDTLAEKHNQDATIAGLALVGALVGPAVDAIHNQALLSYDLWPLSMDVGFGVAKTSLLVPPLLAIAYSLLGYILPQLFGPVGTESLEHLPLLRAEPGRRAGLAVLSTCLIIKSSELLIRSTSGPWALPVLVTMALLQWAALDGRPASLALGVLAGILGPVAEIPLMYLGAWHYTAPDYWPLAFLGFGPGTTWAGLSMTTGPCYFAVTTDAIALGQLFSGKQVLPRSQKGSSAGCRSA</sequence>
<gene>
    <name evidence="2" type="ORF">SCF082_LOCUS1857</name>
    <name evidence="3" type="ORF">SCF082_LOCUS1917</name>
</gene>
<feature type="transmembrane region" description="Helical" evidence="1">
    <location>
        <begin position="194"/>
        <end position="218"/>
    </location>
</feature>
<dbReference type="GO" id="GO:0016757">
    <property type="term" value="F:glycosyltransferase activity"/>
    <property type="evidence" value="ECO:0007669"/>
    <property type="project" value="UniProtKB-KW"/>
</dbReference>
<evidence type="ECO:0000313" key="4">
    <source>
        <dbReference type="Proteomes" id="UP001642464"/>
    </source>
</evidence>
<keyword evidence="3" id="KW-0328">Glycosyltransferase</keyword>
<dbReference type="Proteomes" id="UP001642464">
    <property type="component" value="Unassembled WGS sequence"/>
</dbReference>
<feature type="transmembrane region" description="Helical" evidence="1">
    <location>
        <begin position="103"/>
        <end position="125"/>
    </location>
</feature>
<feature type="transmembrane region" description="Helical" evidence="1">
    <location>
        <begin position="170"/>
        <end position="187"/>
    </location>
</feature>
<evidence type="ECO:0000313" key="3">
    <source>
        <dbReference type="EMBL" id="CAK8989681.1"/>
    </source>
</evidence>
<name>A0ABP0HHJ9_9DINO</name>
<accession>A0ABP0HHJ9</accession>
<dbReference type="PANTHER" id="PTHR36774:SF1">
    <property type="entry name" value="INSULIN-INDUCED PROTEIN"/>
    <property type="match status" value="1"/>
</dbReference>
<dbReference type="EMBL" id="CAXAMM010000903">
    <property type="protein sequence ID" value="CAK8989547.1"/>
    <property type="molecule type" value="Genomic_DNA"/>
</dbReference>
<dbReference type="PANTHER" id="PTHR36774">
    <property type="entry name" value="INSULIN-INDUCED PROTEIN"/>
    <property type="match status" value="1"/>
</dbReference>
<keyword evidence="1" id="KW-0812">Transmembrane</keyword>
<organism evidence="3 4">
    <name type="scientific">Durusdinium trenchii</name>
    <dbReference type="NCBI Taxonomy" id="1381693"/>
    <lineage>
        <taxon>Eukaryota</taxon>
        <taxon>Sar</taxon>
        <taxon>Alveolata</taxon>
        <taxon>Dinophyceae</taxon>
        <taxon>Suessiales</taxon>
        <taxon>Symbiodiniaceae</taxon>
        <taxon>Durusdinium</taxon>
    </lineage>
</organism>
<keyword evidence="4" id="KW-1185">Reference proteome</keyword>
<keyword evidence="3" id="KW-0808">Transferase</keyword>
<evidence type="ECO:0000256" key="1">
    <source>
        <dbReference type="SAM" id="Phobius"/>
    </source>
</evidence>
<feature type="transmembrane region" description="Helical" evidence="1">
    <location>
        <begin position="238"/>
        <end position="263"/>
    </location>
</feature>
<protein>
    <submittedName>
        <fullName evidence="3">UDP-N-acetylglucosamine--peptide N-acetylglucosaminyltransferase 110 kDa subunit</fullName>
    </submittedName>
</protein>
<dbReference type="EMBL" id="CAXAMM010000936">
    <property type="protein sequence ID" value="CAK8989681.1"/>
    <property type="molecule type" value="Genomic_DNA"/>
</dbReference>
<proteinExistence type="predicted"/>
<keyword evidence="1" id="KW-1133">Transmembrane helix</keyword>